<dbReference type="eggNOG" id="ENOG502SDZA">
    <property type="taxonomic scope" value="Eukaryota"/>
</dbReference>
<keyword evidence="2" id="KW-0472">Membrane</keyword>
<evidence type="ECO:0000313" key="3">
    <source>
        <dbReference type="EMBL" id="EEN64270.1"/>
    </source>
</evidence>
<proteinExistence type="predicted"/>
<dbReference type="InParanoid" id="C3Y5M3"/>
<name>C3Y5M3_BRAFL</name>
<protein>
    <submittedName>
        <fullName evidence="3">Uncharacterized protein</fullName>
    </submittedName>
</protein>
<gene>
    <name evidence="3" type="ORF">BRAFLDRAFT_125078</name>
</gene>
<keyword evidence="2" id="KW-1133">Transmembrane helix</keyword>
<evidence type="ECO:0000256" key="1">
    <source>
        <dbReference type="SAM" id="MobiDB-lite"/>
    </source>
</evidence>
<accession>C3Y5M3</accession>
<evidence type="ECO:0000256" key="2">
    <source>
        <dbReference type="SAM" id="Phobius"/>
    </source>
</evidence>
<feature type="transmembrane region" description="Helical" evidence="2">
    <location>
        <begin position="12"/>
        <end position="34"/>
    </location>
</feature>
<reference evidence="3" key="1">
    <citation type="journal article" date="2008" name="Nature">
        <title>The amphioxus genome and the evolution of the chordate karyotype.</title>
        <authorList>
            <consortium name="US DOE Joint Genome Institute (JGI-PGF)"/>
            <person name="Putnam N.H."/>
            <person name="Butts T."/>
            <person name="Ferrier D.E.K."/>
            <person name="Furlong R.F."/>
            <person name="Hellsten U."/>
            <person name="Kawashima T."/>
            <person name="Robinson-Rechavi M."/>
            <person name="Shoguchi E."/>
            <person name="Terry A."/>
            <person name="Yu J.-K."/>
            <person name="Benito-Gutierrez E.L."/>
            <person name="Dubchak I."/>
            <person name="Garcia-Fernandez J."/>
            <person name="Gibson-Brown J.J."/>
            <person name="Grigoriev I.V."/>
            <person name="Horton A.C."/>
            <person name="de Jong P.J."/>
            <person name="Jurka J."/>
            <person name="Kapitonov V.V."/>
            <person name="Kohara Y."/>
            <person name="Kuroki Y."/>
            <person name="Lindquist E."/>
            <person name="Lucas S."/>
            <person name="Osoegawa K."/>
            <person name="Pennacchio L.A."/>
            <person name="Salamov A.A."/>
            <person name="Satou Y."/>
            <person name="Sauka-Spengler T."/>
            <person name="Schmutz J."/>
            <person name="Shin-I T."/>
            <person name="Toyoda A."/>
            <person name="Bronner-Fraser M."/>
            <person name="Fujiyama A."/>
            <person name="Holland L.Z."/>
            <person name="Holland P.W.H."/>
            <person name="Satoh N."/>
            <person name="Rokhsar D.S."/>
        </authorList>
    </citation>
    <scope>NUCLEOTIDE SEQUENCE [LARGE SCALE GENOMIC DNA]</scope>
    <source>
        <strain evidence="3">S238N-H82</strain>
        <tissue evidence="3">Testes</tissue>
    </source>
</reference>
<dbReference type="EMBL" id="GG666487">
    <property type="protein sequence ID" value="EEN64270.1"/>
    <property type="molecule type" value="Genomic_DNA"/>
</dbReference>
<feature type="region of interest" description="Disordered" evidence="1">
    <location>
        <begin position="340"/>
        <end position="360"/>
    </location>
</feature>
<organism>
    <name type="scientific">Branchiostoma floridae</name>
    <name type="common">Florida lancelet</name>
    <name type="synonym">Amphioxus</name>
    <dbReference type="NCBI Taxonomy" id="7739"/>
    <lineage>
        <taxon>Eukaryota</taxon>
        <taxon>Metazoa</taxon>
        <taxon>Chordata</taxon>
        <taxon>Cephalochordata</taxon>
        <taxon>Leptocardii</taxon>
        <taxon>Amphioxiformes</taxon>
        <taxon>Branchiostomatidae</taxon>
        <taxon>Branchiostoma</taxon>
    </lineage>
</organism>
<feature type="compositionally biased region" description="Basic and acidic residues" evidence="1">
    <location>
        <begin position="345"/>
        <end position="360"/>
    </location>
</feature>
<sequence>MATPSPELMPLWAGLAVSGSVLIATVAAVVTYCHSRQQARRDQRLRARLSRVNEQLSKLYGPLYGNRLANHKAYAQALGTHSTLDSYLNDALQTWQMDRHTGSMMLSRWRTFLFYIMYPLDLKAEEIIRDNIHLCEGHFPQGFADFLFHTNYLRIVLSHWQLRKDGTLDTELEYAQEDDFYRENNGGFAFHYPIFDQLDVFVKDTYESLLLHQQGLLKALKEGDSGEVGTVLVSPRGAEQATEVTEVYPIYVPVGPAKGGKGATNGHGSVRKDIEDRDALTMEPDDVSLYLPANSLRGNGMTSVTSRESGDRVTEVEERTSTAIEDNVYMIYHKAPEPYEVPVEPSRKSPDRDAVKKGKMEDKLQELRQELQSVVYVPNQ</sequence>
<keyword evidence="2" id="KW-0812">Transmembrane</keyword>
<dbReference type="AlphaFoldDB" id="C3Y5M3"/>